<dbReference type="GO" id="GO:0000287">
    <property type="term" value="F:magnesium ion binding"/>
    <property type="evidence" value="ECO:0007669"/>
    <property type="project" value="UniProtKB-UniRule"/>
</dbReference>
<dbReference type="SUPFAM" id="SSF51391">
    <property type="entry name" value="Thiamin phosphate synthase"/>
    <property type="match status" value="1"/>
</dbReference>
<feature type="binding site" evidence="9">
    <location>
        <position position="112"/>
    </location>
    <ligand>
        <name>4-amino-2-methyl-5-(diphosphooxymethyl)pyrimidine</name>
        <dbReference type="ChEBI" id="CHEBI:57841"/>
    </ligand>
</feature>
<dbReference type="InterPro" id="IPR034291">
    <property type="entry name" value="TMP_synthase"/>
</dbReference>
<evidence type="ECO:0000256" key="7">
    <source>
        <dbReference type="ARBA" id="ARBA00047851"/>
    </source>
</evidence>
<comment type="catalytic activity">
    <reaction evidence="7 9 10">
        <text>2-(2-carboxy-4-methylthiazol-5-yl)ethyl phosphate + 4-amino-2-methyl-5-(diphosphooxymethyl)pyrimidine + 2 H(+) = thiamine phosphate + CO2 + diphosphate</text>
        <dbReference type="Rhea" id="RHEA:47848"/>
        <dbReference type="ChEBI" id="CHEBI:15378"/>
        <dbReference type="ChEBI" id="CHEBI:16526"/>
        <dbReference type="ChEBI" id="CHEBI:33019"/>
        <dbReference type="ChEBI" id="CHEBI:37575"/>
        <dbReference type="ChEBI" id="CHEBI:57841"/>
        <dbReference type="ChEBI" id="CHEBI:62890"/>
        <dbReference type="EC" id="2.5.1.3"/>
    </reaction>
</comment>
<evidence type="ECO:0000256" key="10">
    <source>
        <dbReference type="RuleBase" id="RU003826"/>
    </source>
</evidence>
<gene>
    <name evidence="9 14" type="primary">thiE</name>
    <name evidence="14" type="ORF">EU555_04305</name>
</gene>
<comment type="pathway">
    <text evidence="1 9 11">Cofactor biosynthesis; thiamine diphosphate biosynthesis; thiamine phosphate from 4-amino-2-methyl-5-diphosphomethylpyrimidine and 4-methyl-5-(2-phosphoethyl)-thiazole: step 1/1.</text>
</comment>
<evidence type="ECO:0000313" key="15">
    <source>
        <dbReference type="Proteomes" id="UP000297535"/>
    </source>
</evidence>
<feature type="region of interest" description="Disordered" evidence="12">
    <location>
        <begin position="1"/>
        <end position="38"/>
    </location>
</feature>
<keyword evidence="15" id="KW-1185">Reference proteome</keyword>
<evidence type="ECO:0000256" key="9">
    <source>
        <dbReference type="HAMAP-Rule" id="MF_00097"/>
    </source>
</evidence>
<evidence type="ECO:0000256" key="6">
    <source>
        <dbReference type="ARBA" id="ARBA00047334"/>
    </source>
</evidence>
<comment type="cofactor">
    <cofactor evidence="9">
        <name>Mg(2+)</name>
        <dbReference type="ChEBI" id="CHEBI:18420"/>
    </cofactor>
    <text evidence="9">Binds 1 Mg(2+) ion per subunit.</text>
</comment>
<organism evidence="14 15">
    <name type="scientific">Methylobacterium nonmethylotrophicum</name>
    <dbReference type="NCBI Taxonomy" id="1141884"/>
    <lineage>
        <taxon>Bacteria</taxon>
        <taxon>Pseudomonadati</taxon>
        <taxon>Pseudomonadota</taxon>
        <taxon>Alphaproteobacteria</taxon>
        <taxon>Hyphomicrobiales</taxon>
        <taxon>Methylobacteriaceae</taxon>
        <taxon>Methylobacterium</taxon>
    </lineage>
</organism>
<evidence type="ECO:0000256" key="4">
    <source>
        <dbReference type="ARBA" id="ARBA00022842"/>
    </source>
</evidence>
<feature type="binding site" evidence="9">
    <location>
        <position position="214"/>
    </location>
    <ligand>
        <name>2-[(2R,5Z)-2-carboxy-4-methylthiazol-5(2H)-ylidene]ethyl phosphate</name>
        <dbReference type="ChEBI" id="CHEBI:62899"/>
    </ligand>
</feature>
<comment type="function">
    <text evidence="9">Condenses 4-methyl-5-(beta-hydroxyethyl)thiazole monophosphate (THZ-P) and 2-methyl-4-amino-5-hydroxymethyl pyrimidine pyrophosphate (HMP-PP) to form thiamine monophosphate (TMP).</text>
</comment>
<evidence type="ECO:0000256" key="11">
    <source>
        <dbReference type="RuleBase" id="RU004253"/>
    </source>
</evidence>
<dbReference type="HAMAP" id="MF_00097">
    <property type="entry name" value="TMP_synthase"/>
    <property type="match status" value="1"/>
</dbReference>
<feature type="binding site" evidence="9">
    <location>
        <begin position="79"/>
        <end position="83"/>
    </location>
    <ligand>
        <name>4-amino-2-methyl-5-(diphosphooxymethyl)pyrimidine</name>
        <dbReference type="ChEBI" id="CHEBI:57841"/>
    </ligand>
</feature>
<feature type="binding site" evidence="9">
    <location>
        <position position="151"/>
    </location>
    <ligand>
        <name>4-amino-2-methyl-5-(diphosphooxymethyl)pyrimidine</name>
        <dbReference type="ChEBI" id="CHEBI:57841"/>
    </ligand>
</feature>
<dbReference type="GO" id="GO:0009229">
    <property type="term" value="P:thiamine diphosphate biosynthetic process"/>
    <property type="evidence" value="ECO:0007669"/>
    <property type="project" value="UniProtKB-UniRule"/>
</dbReference>
<feature type="binding site" evidence="9">
    <location>
        <position position="180"/>
    </location>
    <ligand>
        <name>4-amino-2-methyl-5-(diphosphooxymethyl)pyrimidine</name>
        <dbReference type="ChEBI" id="CHEBI:57841"/>
    </ligand>
</feature>
<evidence type="ECO:0000256" key="3">
    <source>
        <dbReference type="ARBA" id="ARBA00022723"/>
    </source>
</evidence>
<feature type="binding site" evidence="9">
    <location>
        <begin position="177"/>
        <end position="179"/>
    </location>
    <ligand>
        <name>2-[(2R,5Z)-2-carboxy-4-methylthiazol-5(2H)-ylidene]ethyl phosphate</name>
        <dbReference type="ChEBI" id="CHEBI:62899"/>
    </ligand>
</feature>
<dbReference type="UniPathway" id="UPA00060">
    <property type="reaction ID" value="UER00141"/>
</dbReference>
<dbReference type="GO" id="GO:0009228">
    <property type="term" value="P:thiamine biosynthetic process"/>
    <property type="evidence" value="ECO:0007669"/>
    <property type="project" value="UniProtKB-KW"/>
</dbReference>
<dbReference type="Gene3D" id="3.20.20.70">
    <property type="entry name" value="Aldolase class I"/>
    <property type="match status" value="1"/>
</dbReference>
<accession>A0A4Z0NX79</accession>
<dbReference type="InterPro" id="IPR013785">
    <property type="entry name" value="Aldolase_TIM"/>
</dbReference>
<dbReference type="Pfam" id="PF02581">
    <property type="entry name" value="TMP-TENI"/>
    <property type="match status" value="1"/>
</dbReference>
<dbReference type="InterPro" id="IPR036206">
    <property type="entry name" value="ThiamineP_synth_sf"/>
</dbReference>
<evidence type="ECO:0000313" key="14">
    <source>
        <dbReference type="EMBL" id="TGE01897.1"/>
    </source>
</evidence>
<comment type="catalytic activity">
    <reaction evidence="6 9 10">
        <text>4-methyl-5-(2-phosphooxyethyl)-thiazole + 4-amino-2-methyl-5-(diphosphooxymethyl)pyrimidine + H(+) = thiamine phosphate + diphosphate</text>
        <dbReference type="Rhea" id="RHEA:22328"/>
        <dbReference type="ChEBI" id="CHEBI:15378"/>
        <dbReference type="ChEBI" id="CHEBI:33019"/>
        <dbReference type="ChEBI" id="CHEBI:37575"/>
        <dbReference type="ChEBI" id="CHEBI:57841"/>
        <dbReference type="ChEBI" id="CHEBI:58296"/>
        <dbReference type="EC" id="2.5.1.3"/>
    </reaction>
</comment>
<evidence type="ECO:0000256" key="8">
    <source>
        <dbReference type="ARBA" id="ARBA00047883"/>
    </source>
</evidence>
<dbReference type="EC" id="2.5.1.3" evidence="9"/>
<evidence type="ECO:0000256" key="5">
    <source>
        <dbReference type="ARBA" id="ARBA00022977"/>
    </source>
</evidence>
<dbReference type="EMBL" id="SRLB01000002">
    <property type="protein sequence ID" value="TGE01897.1"/>
    <property type="molecule type" value="Genomic_DNA"/>
</dbReference>
<dbReference type="NCBIfam" id="TIGR00693">
    <property type="entry name" value="thiE"/>
    <property type="match status" value="1"/>
</dbReference>
<comment type="similarity">
    <text evidence="9 10">Belongs to the thiamine-phosphate synthase family.</text>
</comment>
<dbReference type="InterPro" id="IPR022998">
    <property type="entry name" value="ThiamineP_synth_TenI"/>
</dbReference>
<keyword evidence="5 9" id="KW-0784">Thiamine biosynthesis</keyword>
<protein>
    <recommendedName>
        <fullName evidence="9">Thiamine-phosphate synthase</fullName>
        <shortName evidence="9">TP synthase</shortName>
        <shortName evidence="9">TPS</shortName>
        <ecNumber evidence="9">2.5.1.3</ecNumber>
    </recommendedName>
    <alternativeName>
        <fullName evidence="9">Thiamine-phosphate pyrophosphorylase</fullName>
        <shortName evidence="9">TMP pyrophosphorylase</shortName>
        <shortName evidence="9">TMP-PPase</shortName>
    </alternativeName>
</protein>
<dbReference type="AlphaFoldDB" id="A0A4Z0NX79"/>
<proteinExistence type="inferred from homology"/>
<evidence type="ECO:0000259" key="13">
    <source>
        <dbReference type="Pfam" id="PF02581"/>
    </source>
</evidence>
<sequence>MTSSSRPPSRAQKGSAPDARTPPPASRGSPPVSPEGGHATVPVDLRLYGLLDVGVCGGDADHLARMAAEAASGGCTLLQYREKTIANARETVARLRRIHDALKGTGVPLLVNDRVDLALAAGAEGVHLGQEDLHPADARRLLPRGAIVGLTVKNAAQADELYRLPVDYACIGGVFSTTSKDNPDPPVGLDGLNRIVFRARLARGAGLPVGAIAGIDRSNAAATIGAGADGIALISALFGTGRDVEARARDLRAVVDGALAARGSA</sequence>
<keyword evidence="3 9" id="KW-0479">Metal-binding</keyword>
<dbReference type="GO" id="GO:0004789">
    <property type="term" value="F:thiamine-phosphate diphosphorylase activity"/>
    <property type="evidence" value="ECO:0007669"/>
    <property type="project" value="UniProtKB-UniRule"/>
</dbReference>
<dbReference type="PANTHER" id="PTHR20857">
    <property type="entry name" value="THIAMINE-PHOSPHATE PYROPHOSPHORYLASE"/>
    <property type="match status" value="1"/>
</dbReference>
<feature type="binding site" evidence="9">
    <location>
        <position position="113"/>
    </location>
    <ligand>
        <name>Mg(2+)</name>
        <dbReference type="ChEBI" id="CHEBI:18420"/>
    </ligand>
</feature>
<evidence type="ECO:0000256" key="12">
    <source>
        <dbReference type="SAM" id="MobiDB-lite"/>
    </source>
</evidence>
<dbReference type="OrthoDB" id="9810880at2"/>
<keyword evidence="2 9" id="KW-0808">Transferase</keyword>
<dbReference type="Proteomes" id="UP000297535">
    <property type="component" value="Unassembled WGS sequence"/>
</dbReference>
<comment type="caution">
    <text evidence="14">The sequence shown here is derived from an EMBL/GenBank/DDBJ whole genome shotgun (WGS) entry which is preliminary data.</text>
</comment>
<feature type="binding site" evidence="9">
    <location>
        <position position="132"/>
    </location>
    <ligand>
        <name>Mg(2+)</name>
        <dbReference type="ChEBI" id="CHEBI:18420"/>
    </ligand>
</feature>
<evidence type="ECO:0000256" key="1">
    <source>
        <dbReference type="ARBA" id="ARBA00005165"/>
    </source>
</evidence>
<dbReference type="CDD" id="cd00564">
    <property type="entry name" value="TMP_TenI"/>
    <property type="match status" value="1"/>
</dbReference>
<dbReference type="GO" id="GO:0005737">
    <property type="term" value="C:cytoplasm"/>
    <property type="evidence" value="ECO:0007669"/>
    <property type="project" value="TreeGrafter"/>
</dbReference>
<reference evidence="14 15" key="1">
    <citation type="submission" date="2019-04" db="EMBL/GenBank/DDBJ databases">
        <authorList>
            <person name="Feng G."/>
            <person name="Zhu H."/>
        </authorList>
    </citation>
    <scope>NUCLEOTIDE SEQUENCE [LARGE SCALE GENOMIC DNA]</scope>
    <source>
        <strain evidence="14 15">6HR-1</strain>
    </source>
</reference>
<evidence type="ECO:0000256" key="2">
    <source>
        <dbReference type="ARBA" id="ARBA00022679"/>
    </source>
</evidence>
<feature type="binding site" evidence="9">
    <location>
        <begin position="234"/>
        <end position="235"/>
    </location>
    <ligand>
        <name>2-[(2R,5Z)-2-carboxy-4-methylthiazol-5(2H)-ylidene]ethyl phosphate</name>
        <dbReference type="ChEBI" id="CHEBI:62899"/>
    </ligand>
</feature>
<comment type="catalytic activity">
    <reaction evidence="8 9 10">
        <text>2-[(2R,5Z)-2-carboxy-4-methylthiazol-5(2H)-ylidene]ethyl phosphate + 4-amino-2-methyl-5-(diphosphooxymethyl)pyrimidine + 2 H(+) = thiamine phosphate + CO2 + diphosphate</text>
        <dbReference type="Rhea" id="RHEA:47844"/>
        <dbReference type="ChEBI" id="CHEBI:15378"/>
        <dbReference type="ChEBI" id="CHEBI:16526"/>
        <dbReference type="ChEBI" id="CHEBI:33019"/>
        <dbReference type="ChEBI" id="CHEBI:37575"/>
        <dbReference type="ChEBI" id="CHEBI:57841"/>
        <dbReference type="ChEBI" id="CHEBI:62899"/>
        <dbReference type="EC" id="2.5.1.3"/>
    </reaction>
</comment>
<dbReference type="PANTHER" id="PTHR20857:SF15">
    <property type="entry name" value="THIAMINE-PHOSPHATE SYNTHASE"/>
    <property type="match status" value="1"/>
</dbReference>
<name>A0A4Z0NX79_9HYPH</name>
<keyword evidence="4 9" id="KW-0460">Magnesium</keyword>
<feature type="domain" description="Thiamine phosphate synthase/TenI" evidence="13">
    <location>
        <begin position="60"/>
        <end position="237"/>
    </location>
</feature>